<dbReference type="SMART" id="SM01261">
    <property type="entry name" value="Thymopoietin"/>
    <property type="match status" value="1"/>
</dbReference>
<keyword evidence="7" id="KW-0812">Transmembrane</keyword>
<dbReference type="GO" id="GO:0003677">
    <property type="term" value="F:DNA binding"/>
    <property type="evidence" value="ECO:0007669"/>
    <property type="project" value="UniProtKB-KW"/>
</dbReference>
<dbReference type="Pfam" id="PF08198">
    <property type="entry name" value="Thymopoietin"/>
    <property type="match status" value="1"/>
</dbReference>
<evidence type="ECO:0000256" key="3">
    <source>
        <dbReference type="ARBA" id="ARBA00022553"/>
    </source>
</evidence>
<feature type="domain" description="LEM-like" evidence="9">
    <location>
        <begin position="5"/>
        <end position="48"/>
    </location>
</feature>
<feature type="transmembrane region" description="Helical" evidence="7">
    <location>
        <begin position="300"/>
        <end position="321"/>
    </location>
</feature>
<evidence type="ECO:0000313" key="11">
    <source>
        <dbReference type="Proteomes" id="UP000265040"/>
    </source>
</evidence>
<reference evidence="10" key="3">
    <citation type="submission" date="2025-09" db="UniProtKB">
        <authorList>
            <consortium name="Ensembl"/>
        </authorList>
    </citation>
    <scope>IDENTIFICATION</scope>
</reference>
<dbReference type="PANTHER" id="PTHR12019:SF13">
    <property type="entry name" value="THYMOPOIETIN B"/>
    <property type="match status" value="1"/>
</dbReference>
<dbReference type="OMA" id="VKPSEYW"/>
<dbReference type="InterPro" id="IPR051656">
    <property type="entry name" value="LEM_domain"/>
</dbReference>
<evidence type="ECO:0000256" key="5">
    <source>
        <dbReference type="ARBA" id="ARBA00023125"/>
    </source>
</evidence>
<evidence type="ECO:0000256" key="1">
    <source>
        <dbReference type="ARBA" id="ARBA00007744"/>
    </source>
</evidence>
<dbReference type="SUPFAM" id="SSF63451">
    <property type="entry name" value="LEM domain"/>
    <property type="match status" value="2"/>
</dbReference>
<dbReference type="InterPro" id="IPR003887">
    <property type="entry name" value="LEM_dom"/>
</dbReference>
<evidence type="ECO:0000256" key="7">
    <source>
        <dbReference type="SAM" id="Phobius"/>
    </source>
</evidence>
<dbReference type="PROSITE" id="PS50954">
    <property type="entry name" value="LEM"/>
    <property type="match status" value="1"/>
</dbReference>
<dbReference type="InParanoid" id="A0A3Q1K3H8"/>
<reference evidence="10" key="1">
    <citation type="submission" date="2021-04" db="EMBL/GenBank/DDBJ databases">
        <authorList>
            <consortium name="Wellcome Sanger Institute Data Sharing"/>
        </authorList>
    </citation>
    <scope>NUCLEOTIDE SEQUENCE [LARGE SCALE GENOMIC DNA]</scope>
</reference>
<evidence type="ECO:0000259" key="9">
    <source>
        <dbReference type="PROSITE" id="PS50955"/>
    </source>
</evidence>
<dbReference type="PANTHER" id="PTHR12019">
    <property type="entry name" value="LAMINA-ASSOCIATED POLYPEPTIDE THYMOPOIETIN"/>
    <property type="match status" value="1"/>
</dbReference>
<keyword evidence="3" id="KW-0597">Phosphoprotein</keyword>
<dbReference type="PROSITE" id="PS50955">
    <property type="entry name" value="LEM_LIKE"/>
    <property type="match status" value="1"/>
</dbReference>
<reference evidence="10" key="2">
    <citation type="submission" date="2025-08" db="UniProtKB">
        <authorList>
            <consortium name="Ensembl"/>
        </authorList>
    </citation>
    <scope>IDENTIFICATION</scope>
</reference>
<dbReference type="Proteomes" id="UP000265040">
    <property type="component" value="Chromosome 6"/>
</dbReference>
<evidence type="ECO:0000259" key="8">
    <source>
        <dbReference type="PROSITE" id="PS50954"/>
    </source>
</evidence>
<feature type="compositionally biased region" description="Polar residues" evidence="6">
    <location>
        <begin position="152"/>
        <end position="163"/>
    </location>
</feature>
<dbReference type="STRING" id="64144.ENSATEP00000025191"/>
<evidence type="ECO:0000256" key="4">
    <source>
        <dbReference type="ARBA" id="ARBA00022990"/>
    </source>
</evidence>
<accession>A0A3Q1K3H8</accession>
<evidence type="ECO:0000256" key="2">
    <source>
        <dbReference type="ARBA" id="ARBA00022481"/>
    </source>
</evidence>
<keyword evidence="7" id="KW-0472">Membrane</keyword>
<feature type="region of interest" description="Disordered" evidence="6">
    <location>
        <begin position="49"/>
        <end position="95"/>
    </location>
</feature>
<dbReference type="GeneID" id="113166420"/>
<dbReference type="Gene3D" id="1.10.720.40">
    <property type="match status" value="2"/>
</dbReference>
<dbReference type="RefSeq" id="XP_026222333.1">
    <property type="nucleotide sequence ID" value="XM_026366548.1"/>
</dbReference>
<dbReference type="CDD" id="cd12935">
    <property type="entry name" value="LEM_like"/>
    <property type="match status" value="1"/>
</dbReference>
<dbReference type="SMART" id="SM00540">
    <property type="entry name" value="LEM"/>
    <property type="match status" value="1"/>
</dbReference>
<feature type="compositionally biased region" description="Basic and acidic residues" evidence="6">
    <location>
        <begin position="82"/>
        <end position="91"/>
    </location>
</feature>
<dbReference type="GO" id="GO:0005635">
    <property type="term" value="C:nuclear envelope"/>
    <property type="evidence" value="ECO:0007669"/>
    <property type="project" value="UniProtKB-ARBA"/>
</dbReference>
<keyword evidence="7" id="KW-1133">Transmembrane helix</keyword>
<dbReference type="AlphaFoldDB" id="A0A3Q1K3H8"/>
<keyword evidence="4" id="KW-0007">Acetylation</keyword>
<feature type="domain" description="LEM" evidence="8">
    <location>
        <begin position="91"/>
        <end position="135"/>
    </location>
</feature>
<sequence>MAEFLEDPSVLTKDKLKNELAANNVPLPSGEHKKEVYVQLYLKNLTVLNNKKSPPADTFSSDEELPAPVVSNKSRSGRKATKKTDKPRTEEVDVTDLTDEDLKLQLAKHGVDSGPIVASTRKLYEKKLQKLLDQLPAEPEAPTNVTVLPKAESNQNGNTNSDQYSDKEDEEIAAPEPEPVPVVEKPVRSRGKAPVTVRTSSRRQTKVVEEIITEETPKKASESVVEDILANEISTPTGISATCRRPIRGAAGRPVKTNEYWLDETRVNRSILTETRSYSESFSRPGIAPTSSKAPARRGFLSLLLKILLLVVVVGSLYYGYQNLDADQINTLKGLLDTVVIPLQGVVDNAATYLGIGGSSGPTESAGK</sequence>
<feature type="region of interest" description="Disordered" evidence="6">
    <location>
        <begin position="134"/>
        <end position="201"/>
    </location>
</feature>
<organism evidence="10 11">
    <name type="scientific">Anabas testudineus</name>
    <name type="common">Climbing perch</name>
    <name type="synonym">Anthias testudineus</name>
    <dbReference type="NCBI Taxonomy" id="64144"/>
    <lineage>
        <taxon>Eukaryota</taxon>
        <taxon>Metazoa</taxon>
        <taxon>Chordata</taxon>
        <taxon>Craniata</taxon>
        <taxon>Vertebrata</taxon>
        <taxon>Euteleostomi</taxon>
        <taxon>Actinopterygii</taxon>
        <taxon>Neopterygii</taxon>
        <taxon>Teleostei</taxon>
        <taxon>Neoteleostei</taxon>
        <taxon>Acanthomorphata</taxon>
        <taxon>Anabantaria</taxon>
        <taxon>Anabantiformes</taxon>
        <taxon>Anabantoidei</taxon>
        <taxon>Anabantidae</taxon>
        <taxon>Anabas</taxon>
    </lineage>
</organism>
<dbReference type="GeneTree" id="ENSGT00940000154098"/>
<dbReference type="FunFam" id="1.10.720.40:FF:000001">
    <property type="entry name" value="LEM domain containing 2, isoform CRA_a"/>
    <property type="match status" value="2"/>
</dbReference>
<comment type="similarity">
    <text evidence="1">Belongs to the LEM family.</text>
</comment>
<keyword evidence="2" id="KW-0488">Methylation</keyword>
<dbReference type="InterPro" id="IPR011015">
    <property type="entry name" value="LEM/LEM-like_dom_sf"/>
</dbReference>
<dbReference type="CTD" id="553624"/>
<name>A0A3Q1K3H8_ANATE</name>
<dbReference type="Pfam" id="PF03020">
    <property type="entry name" value="LEM"/>
    <property type="match status" value="1"/>
</dbReference>
<dbReference type="OrthoDB" id="10072362at2759"/>
<evidence type="ECO:0008006" key="12">
    <source>
        <dbReference type="Google" id="ProtNLM"/>
    </source>
</evidence>
<keyword evidence="11" id="KW-1185">Reference proteome</keyword>
<protein>
    <recommendedName>
        <fullName evidence="12">Thymopoietin b</fullName>
    </recommendedName>
</protein>
<proteinExistence type="inferred from homology"/>
<evidence type="ECO:0000313" key="10">
    <source>
        <dbReference type="Ensembl" id="ENSATEP00000025191.1"/>
    </source>
</evidence>
<dbReference type="CDD" id="cd12940">
    <property type="entry name" value="LEM_LAP2_LEMD1"/>
    <property type="match status" value="1"/>
</dbReference>
<dbReference type="InterPro" id="IPR013146">
    <property type="entry name" value="LEM-like_dom"/>
</dbReference>
<evidence type="ECO:0000256" key="6">
    <source>
        <dbReference type="SAM" id="MobiDB-lite"/>
    </source>
</evidence>
<keyword evidence="5" id="KW-0238">DNA-binding</keyword>
<dbReference type="Ensembl" id="ENSATET00000025596.3">
    <property type="protein sequence ID" value="ENSATEP00000025191.1"/>
    <property type="gene ID" value="ENSATEG00000017483.3"/>
</dbReference>